<dbReference type="CDD" id="cd16279">
    <property type="entry name" value="metallo-hydrolase-like_MBL-fold"/>
    <property type="match status" value="1"/>
</dbReference>
<dbReference type="OrthoDB" id="341300at2759"/>
<organism evidence="3 4">
    <name type="scientific">Russula ochroleuca</name>
    <dbReference type="NCBI Taxonomy" id="152965"/>
    <lineage>
        <taxon>Eukaryota</taxon>
        <taxon>Fungi</taxon>
        <taxon>Dikarya</taxon>
        <taxon>Basidiomycota</taxon>
        <taxon>Agaricomycotina</taxon>
        <taxon>Agaricomycetes</taxon>
        <taxon>Russulales</taxon>
        <taxon>Russulaceae</taxon>
        <taxon>Russula</taxon>
    </lineage>
</organism>
<evidence type="ECO:0000256" key="1">
    <source>
        <dbReference type="SAM" id="MobiDB-lite"/>
    </source>
</evidence>
<dbReference type="EMBL" id="WHVB01000006">
    <property type="protein sequence ID" value="KAF8482110.1"/>
    <property type="molecule type" value="Genomic_DNA"/>
</dbReference>
<dbReference type="AlphaFoldDB" id="A0A9P5TAZ7"/>
<sequence>MPDSDNSPLLVQPAPGIELIFLGSGTSGSLPNVSCLTAPETATPCKTCLSTVRPDGKKNIRRNTSTVMRIEGKDGEMRTIVIDVGKNFQAAAVEWFPKYGLRRIDAVLITHAHADAMNGLDDLRGWTLKGAIQQFIDVYVSQATFSEVERSFPYMVAREFASGGGDIPEFKWHVFEDKVPIDVADSGILITPFEVQHGRLWAASTPPGFTPTPGTSPSTTPVRPSTPKTSPLSSLLAPPAVPNGLRHPAPASADNGQGVPEPYPYLCHAFKIQDSVIYLSDVSWISEESWALLNEPSVSDPSHQYAVAIVDCLRPQAHISHYGIREAVNVARRINAQRTYLTGFGHEVSHDEYVTIGEYVGGKGVDNPTVKEKECMDLIDEGKCIWLRPSHDGLRFEVSRGGIVRDNTYS</sequence>
<proteinExistence type="predicted"/>
<gene>
    <name evidence="3" type="ORF">DFH94DRAFT_420976</name>
</gene>
<name>A0A9P5TAZ7_9AGAM</name>
<comment type="caution">
    <text evidence="3">The sequence shown here is derived from an EMBL/GenBank/DDBJ whole genome shotgun (WGS) entry which is preliminary data.</text>
</comment>
<dbReference type="InterPro" id="IPR001279">
    <property type="entry name" value="Metallo-B-lactamas"/>
</dbReference>
<accession>A0A9P5TAZ7</accession>
<dbReference type="PANTHER" id="PTHR42663">
    <property type="entry name" value="HYDROLASE C777.06C-RELATED-RELATED"/>
    <property type="match status" value="1"/>
</dbReference>
<feature type="domain" description="Metallo-beta-lactamase" evidence="2">
    <location>
        <begin position="78"/>
        <end position="201"/>
    </location>
</feature>
<evidence type="ECO:0000259" key="2">
    <source>
        <dbReference type="Pfam" id="PF12706"/>
    </source>
</evidence>
<dbReference type="PANTHER" id="PTHR42663:SF6">
    <property type="entry name" value="HYDROLASE C777.06C-RELATED"/>
    <property type="match status" value="1"/>
</dbReference>
<dbReference type="SUPFAM" id="SSF56281">
    <property type="entry name" value="Metallo-hydrolase/oxidoreductase"/>
    <property type="match status" value="1"/>
</dbReference>
<dbReference type="Gene3D" id="3.60.15.10">
    <property type="entry name" value="Ribonuclease Z/Hydroxyacylglutathione hydrolase-like"/>
    <property type="match status" value="1"/>
</dbReference>
<reference evidence="3" key="1">
    <citation type="submission" date="2019-10" db="EMBL/GenBank/DDBJ databases">
        <authorList>
            <consortium name="DOE Joint Genome Institute"/>
            <person name="Kuo A."/>
            <person name="Miyauchi S."/>
            <person name="Kiss E."/>
            <person name="Drula E."/>
            <person name="Kohler A."/>
            <person name="Sanchez-Garcia M."/>
            <person name="Andreopoulos B."/>
            <person name="Barry K.W."/>
            <person name="Bonito G."/>
            <person name="Buee M."/>
            <person name="Carver A."/>
            <person name="Chen C."/>
            <person name="Cichocki N."/>
            <person name="Clum A."/>
            <person name="Culley D."/>
            <person name="Crous P.W."/>
            <person name="Fauchery L."/>
            <person name="Girlanda M."/>
            <person name="Hayes R."/>
            <person name="Keri Z."/>
            <person name="LaButti K."/>
            <person name="Lipzen A."/>
            <person name="Lombard V."/>
            <person name="Magnuson J."/>
            <person name="Maillard F."/>
            <person name="Morin E."/>
            <person name="Murat C."/>
            <person name="Nolan M."/>
            <person name="Ohm R."/>
            <person name="Pangilinan J."/>
            <person name="Pereira M."/>
            <person name="Perotto S."/>
            <person name="Peter M."/>
            <person name="Riley R."/>
            <person name="Sitrit Y."/>
            <person name="Stielow B."/>
            <person name="Szollosi G."/>
            <person name="Zifcakova L."/>
            <person name="Stursova M."/>
            <person name="Spatafora J.W."/>
            <person name="Tedersoo L."/>
            <person name="Vaario L.-M."/>
            <person name="Yamada A."/>
            <person name="Yan M."/>
            <person name="Wang P."/>
            <person name="Xu J."/>
            <person name="Bruns T."/>
            <person name="Baldrian P."/>
            <person name="Vilgalys R."/>
            <person name="Henrissat B."/>
            <person name="Grigoriev I.V."/>
            <person name="Hibbett D."/>
            <person name="Nagy L.G."/>
            <person name="Martin F.M."/>
        </authorList>
    </citation>
    <scope>NUCLEOTIDE SEQUENCE</scope>
    <source>
        <strain evidence="3">Prilba</strain>
    </source>
</reference>
<reference evidence="3" key="2">
    <citation type="journal article" date="2020" name="Nat. Commun.">
        <title>Large-scale genome sequencing of mycorrhizal fungi provides insights into the early evolution of symbiotic traits.</title>
        <authorList>
            <person name="Miyauchi S."/>
            <person name="Kiss E."/>
            <person name="Kuo A."/>
            <person name="Drula E."/>
            <person name="Kohler A."/>
            <person name="Sanchez-Garcia M."/>
            <person name="Morin E."/>
            <person name="Andreopoulos B."/>
            <person name="Barry K.W."/>
            <person name="Bonito G."/>
            <person name="Buee M."/>
            <person name="Carver A."/>
            <person name="Chen C."/>
            <person name="Cichocki N."/>
            <person name="Clum A."/>
            <person name="Culley D."/>
            <person name="Crous P.W."/>
            <person name="Fauchery L."/>
            <person name="Girlanda M."/>
            <person name="Hayes R.D."/>
            <person name="Keri Z."/>
            <person name="LaButti K."/>
            <person name="Lipzen A."/>
            <person name="Lombard V."/>
            <person name="Magnuson J."/>
            <person name="Maillard F."/>
            <person name="Murat C."/>
            <person name="Nolan M."/>
            <person name="Ohm R.A."/>
            <person name="Pangilinan J."/>
            <person name="Pereira M.F."/>
            <person name="Perotto S."/>
            <person name="Peter M."/>
            <person name="Pfister S."/>
            <person name="Riley R."/>
            <person name="Sitrit Y."/>
            <person name="Stielow J.B."/>
            <person name="Szollosi G."/>
            <person name="Zifcakova L."/>
            <person name="Stursova M."/>
            <person name="Spatafora J.W."/>
            <person name="Tedersoo L."/>
            <person name="Vaario L.M."/>
            <person name="Yamada A."/>
            <person name="Yan M."/>
            <person name="Wang P."/>
            <person name="Xu J."/>
            <person name="Bruns T."/>
            <person name="Baldrian P."/>
            <person name="Vilgalys R."/>
            <person name="Dunand C."/>
            <person name="Henrissat B."/>
            <person name="Grigoriev I.V."/>
            <person name="Hibbett D."/>
            <person name="Nagy L.G."/>
            <person name="Martin F.M."/>
        </authorList>
    </citation>
    <scope>NUCLEOTIDE SEQUENCE</scope>
    <source>
        <strain evidence="3">Prilba</strain>
    </source>
</reference>
<keyword evidence="4" id="KW-1185">Reference proteome</keyword>
<dbReference type="Pfam" id="PF12706">
    <property type="entry name" value="Lactamase_B_2"/>
    <property type="match status" value="1"/>
</dbReference>
<protein>
    <submittedName>
        <fullName evidence="3">Beta-lactamase-like protein</fullName>
    </submittedName>
</protein>
<feature type="region of interest" description="Disordered" evidence="1">
    <location>
        <begin position="204"/>
        <end position="256"/>
    </location>
</feature>
<feature type="compositionally biased region" description="Low complexity" evidence="1">
    <location>
        <begin position="204"/>
        <end position="238"/>
    </location>
</feature>
<dbReference type="InterPro" id="IPR036866">
    <property type="entry name" value="RibonucZ/Hydroxyglut_hydro"/>
</dbReference>
<evidence type="ECO:0000313" key="4">
    <source>
        <dbReference type="Proteomes" id="UP000759537"/>
    </source>
</evidence>
<evidence type="ECO:0000313" key="3">
    <source>
        <dbReference type="EMBL" id="KAF8482110.1"/>
    </source>
</evidence>
<dbReference type="Proteomes" id="UP000759537">
    <property type="component" value="Unassembled WGS sequence"/>
</dbReference>